<evidence type="ECO:0000256" key="1">
    <source>
        <dbReference type="SAM" id="MobiDB-lite"/>
    </source>
</evidence>
<comment type="caution">
    <text evidence="2">The sequence shown here is derived from an EMBL/GenBank/DDBJ whole genome shotgun (WGS) entry which is preliminary data.</text>
</comment>
<proteinExistence type="predicted"/>
<gene>
    <name evidence="2" type="ORF">Sangu_2522400</name>
</gene>
<organism evidence="2">
    <name type="scientific">Sesamum angustifolium</name>
    <dbReference type="NCBI Taxonomy" id="2727405"/>
    <lineage>
        <taxon>Eukaryota</taxon>
        <taxon>Viridiplantae</taxon>
        <taxon>Streptophyta</taxon>
        <taxon>Embryophyta</taxon>
        <taxon>Tracheophyta</taxon>
        <taxon>Spermatophyta</taxon>
        <taxon>Magnoliopsida</taxon>
        <taxon>eudicotyledons</taxon>
        <taxon>Gunneridae</taxon>
        <taxon>Pentapetalae</taxon>
        <taxon>asterids</taxon>
        <taxon>lamiids</taxon>
        <taxon>Lamiales</taxon>
        <taxon>Pedaliaceae</taxon>
        <taxon>Sesamum</taxon>
    </lineage>
</organism>
<protein>
    <submittedName>
        <fullName evidence="2">Pentatricopeptide repeat-containing protein, chloroplastic</fullName>
    </submittedName>
</protein>
<dbReference type="AlphaFoldDB" id="A0AAW2JJ54"/>
<feature type="compositionally biased region" description="Low complexity" evidence="1">
    <location>
        <begin position="96"/>
        <end position="114"/>
    </location>
</feature>
<reference evidence="2" key="1">
    <citation type="submission" date="2020-06" db="EMBL/GenBank/DDBJ databases">
        <authorList>
            <person name="Li T."/>
            <person name="Hu X."/>
            <person name="Zhang T."/>
            <person name="Song X."/>
            <person name="Zhang H."/>
            <person name="Dai N."/>
            <person name="Sheng W."/>
            <person name="Hou X."/>
            <person name="Wei L."/>
        </authorList>
    </citation>
    <scope>NUCLEOTIDE SEQUENCE</scope>
    <source>
        <strain evidence="2">G01</strain>
        <tissue evidence="2">Leaf</tissue>
    </source>
</reference>
<dbReference type="EMBL" id="JACGWK010000981">
    <property type="protein sequence ID" value="KAL0293726.1"/>
    <property type="molecule type" value="Genomic_DNA"/>
</dbReference>
<reference evidence="2" key="2">
    <citation type="journal article" date="2024" name="Plant">
        <title>Genomic evolution and insights into agronomic trait innovations of Sesamum species.</title>
        <authorList>
            <person name="Miao H."/>
            <person name="Wang L."/>
            <person name="Qu L."/>
            <person name="Liu H."/>
            <person name="Sun Y."/>
            <person name="Le M."/>
            <person name="Wang Q."/>
            <person name="Wei S."/>
            <person name="Zheng Y."/>
            <person name="Lin W."/>
            <person name="Duan Y."/>
            <person name="Cao H."/>
            <person name="Xiong S."/>
            <person name="Wang X."/>
            <person name="Wei L."/>
            <person name="Li C."/>
            <person name="Ma Q."/>
            <person name="Ju M."/>
            <person name="Zhao R."/>
            <person name="Li G."/>
            <person name="Mu C."/>
            <person name="Tian Q."/>
            <person name="Mei H."/>
            <person name="Zhang T."/>
            <person name="Gao T."/>
            <person name="Zhang H."/>
        </authorList>
    </citation>
    <scope>NUCLEOTIDE SEQUENCE</scope>
    <source>
        <strain evidence="2">G01</strain>
    </source>
</reference>
<feature type="region of interest" description="Disordered" evidence="1">
    <location>
        <begin position="95"/>
        <end position="114"/>
    </location>
</feature>
<evidence type="ECO:0000313" key="2">
    <source>
        <dbReference type="EMBL" id="KAL0293726.1"/>
    </source>
</evidence>
<name>A0AAW2JJ54_9LAMI</name>
<sequence>MTKLALSYHHAFFPILTPTSTTHPHPHLSFPSKFRHPHHLPVLRRSLSVVSKAKTKELILGNPSVTVEKGKYSYDVETLINKLSSLPHVAALPAVSTPSRTSSPSPISPMSSRNSRTAAIGSALSASSSICSARYGASPTSIFILSLSGFWDVKDFWISPRRFLMKWWRILSLGPCFLTLQLLMPMVEMDSMRLR</sequence>
<accession>A0AAW2JJ54</accession>